<feature type="signal peptide" evidence="1">
    <location>
        <begin position="1"/>
        <end position="17"/>
    </location>
</feature>
<organism evidence="2 3">
    <name type="scientific">Allocatelliglobosispora scoriae</name>
    <dbReference type="NCBI Taxonomy" id="643052"/>
    <lineage>
        <taxon>Bacteria</taxon>
        <taxon>Bacillati</taxon>
        <taxon>Actinomycetota</taxon>
        <taxon>Actinomycetes</taxon>
        <taxon>Micromonosporales</taxon>
        <taxon>Micromonosporaceae</taxon>
        <taxon>Allocatelliglobosispora</taxon>
    </lineage>
</organism>
<dbReference type="Proteomes" id="UP000587527">
    <property type="component" value="Unassembled WGS sequence"/>
</dbReference>
<protein>
    <recommendedName>
        <fullName evidence="4">Nuclear transport factor 2 family protein</fullName>
    </recommendedName>
</protein>
<sequence length="186" mass="19785">MAALAAAALTCALVGCAAPAEEGTPSKPVRPITPVTAGPALSSEEQALVDKAWAAYMALTDIYVKAGQRGEYDWNADPEKRPLFRYAGGRFGSALERDLDLMKEQGLIRTGAPKITLRRVVSVSPTSIVVEACVDDSGTDTIVKQTRKSVAAPGQNKRYPVTLRAGLYADGVWRWVESAGDRGSSC</sequence>
<feature type="chain" id="PRO_5038690867" description="Nuclear transport factor 2 family protein" evidence="1">
    <location>
        <begin position="18"/>
        <end position="186"/>
    </location>
</feature>
<accession>A0A841BQL7</accession>
<dbReference type="RefSeq" id="WP_184836372.1">
    <property type="nucleotide sequence ID" value="NZ_JACHMN010000002.1"/>
</dbReference>
<comment type="caution">
    <text evidence="2">The sequence shown here is derived from an EMBL/GenBank/DDBJ whole genome shotgun (WGS) entry which is preliminary data.</text>
</comment>
<name>A0A841BQL7_9ACTN</name>
<evidence type="ECO:0000256" key="1">
    <source>
        <dbReference type="SAM" id="SignalP"/>
    </source>
</evidence>
<dbReference type="EMBL" id="JACHMN010000002">
    <property type="protein sequence ID" value="MBB5869626.1"/>
    <property type="molecule type" value="Genomic_DNA"/>
</dbReference>
<gene>
    <name evidence="2" type="ORF">F4553_003005</name>
</gene>
<keyword evidence="1" id="KW-0732">Signal</keyword>
<dbReference type="AlphaFoldDB" id="A0A841BQL7"/>
<evidence type="ECO:0000313" key="3">
    <source>
        <dbReference type="Proteomes" id="UP000587527"/>
    </source>
</evidence>
<evidence type="ECO:0008006" key="4">
    <source>
        <dbReference type="Google" id="ProtNLM"/>
    </source>
</evidence>
<reference evidence="2 3" key="1">
    <citation type="submission" date="2020-08" db="EMBL/GenBank/DDBJ databases">
        <title>Sequencing the genomes of 1000 actinobacteria strains.</title>
        <authorList>
            <person name="Klenk H.-P."/>
        </authorList>
    </citation>
    <scope>NUCLEOTIDE SEQUENCE [LARGE SCALE GENOMIC DNA]</scope>
    <source>
        <strain evidence="2 3">DSM 45362</strain>
    </source>
</reference>
<proteinExistence type="predicted"/>
<keyword evidence="3" id="KW-1185">Reference proteome</keyword>
<evidence type="ECO:0000313" key="2">
    <source>
        <dbReference type="EMBL" id="MBB5869626.1"/>
    </source>
</evidence>